<dbReference type="PANTHER" id="PTHR11960">
    <property type="entry name" value="EUKARYOTIC TRANSLATION INITIATION FACTOR 4E RELATED"/>
    <property type="match status" value="1"/>
</dbReference>
<dbReference type="GO" id="GO:0003743">
    <property type="term" value="F:translation initiation factor activity"/>
    <property type="evidence" value="ECO:0007669"/>
    <property type="project" value="UniProtKB-KW"/>
</dbReference>
<feature type="region of interest" description="Disordered" evidence="2">
    <location>
        <begin position="246"/>
        <end position="267"/>
    </location>
</feature>
<feature type="compositionally biased region" description="Basic and acidic residues" evidence="2">
    <location>
        <begin position="247"/>
        <end position="256"/>
    </location>
</feature>
<sequence>MSSAAKASASWASVVQKEGEAAEGKDKDKGKGTADGPTTDSLASASSSQATTQRPPRPRRRFVSEEVPGEADRARRAGGGGARGPRASAGKAPAPANPSDRCTNTWRNGKGGKSRNNGNSGGNGGKSGGRRNNWRKRNGRTSWSSDAERGRAQRHNGGGRNGGGRNGGSRNGGGRNGGGRNGGGRNGGGRNSGGAPPPSSSHEQSNRGTAKISRRRSRRARSSSFIPFMDLDPEVVATAVAVTNSADRPERAKSQEPAHAAPGRKRRAGFTMTLQETSEFVSSLAESVATDSKSPDSSLVRSLSGSSESPETSDLLPYKWVFWFDECPWKGVSTEEFDESLRVVGSFATATGFDRYSKSMRPIRDMPAYCNLRMFKAGIKPLWEDPRNVNGGRWLIKCGKNRGLIKSVWQDVTIAAVDDSFVHLDFISGITLQMRARKGNSVAIWSMDASRLDVVEEVRAYLLNLLAPHGIKSIDHQDMRTALDYNEAFVPQPKATSSSPTRSDKPARRVSAEQ</sequence>
<feature type="region of interest" description="Disordered" evidence="2">
    <location>
        <begin position="491"/>
        <end position="514"/>
    </location>
</feature>
<dbReference type="Proteomes" id="UP000054408">
    <property type="component" value="Unassembled WGS sequence"/>
</dbReference>
<protein>
    <submittedName>
        <fullName evidence="3">Eif4e2 protein</fullName>
    </submittedName>
</protein>
<dbReference type="SUPFAM" id="SSF55418">
    <property type="entry name" value="eIF4e-like"/>
    <property type="match status" value="1"/>
</dbReference>
<gene>
    <name evidence="3" type="ORF">AMSG_08285</name>
</gene>
<keyword evidence="1" id="KW-0396">Initiation factor</keyword>
<dbReference type="RefSeq" id="XP_013755615.1">
    <property type="nucleotide sequence ID" value="XM_013900161.1"/>
</dbReference>
<evidence type="ECO:0000313" key="4">
    <source>
        <dbReference type="Proteomes" id="UP000054408"/>
    </source>
</evidence>
<feature type="compositionally biased region" description="Basic residues" evidence="2">
    <location>
        <begin position="128"/>
        <end position="139"/>
    </location>
</feature>
<keyword evidence="1" id="KW-0648">Protein biosynthesis</keyword>
<dbReference type="Pfam" id="PF01652">
    <property type="entry name" value="IF4E"/>
    <property type="match status" value="1"/>
</dbReference>
<dbReference type="GO" id="GO:0016281">
    <property type="term" value="C:eukaryotic translation initiation factor 4F complex"/>
    <property type="evidence" value="ECO:0007669"/>
    <property type="project" value="TreeGrafter"/>
</dbReference>
<feature type="compositionally biased region" description="Low complexity" evidence="2">
    <location>
        <begin position="34"/>
        <end position="54"/>
    </location>
</feature>
<dbReference type="eggNOG" id="KOG1669">
    <property type="taxonomic scope" value="Eukaryota"/>
</dbReference>
<feature type="compositionally biased region" description="Low complexity" evidence="2">
    <location>
        <begin position="84"/>
        <end position="98"/>
    </location>
</feature>
<feature type="compositionally biased region" description="Low complexity" evidence="2">
    <location>
        <begin position="1"/>
        <end position="13"/>
    </location>
</feature>
<feature type="region of interest" description="Disordered" evidence="2">
    <location>
        <begin position="291"/>
        <end position="312"/>
    </location>
</feature>
<evidence type="ECO:0000256" key="1">
    <source>
        <dbReference type="RuleBase" id="RU004374"/>
    </source>
</evidence>
<feature type="compositionally biased region" description="Basic residues" evidence="2">
    <location>
        <begin position="212"/>
        <end position="221"/>
    </location>
</feature>
<proteinExistence type="inferred from homology"/>
<keyword evidence="4" id="KW-1185">Reference proteome</keyword>
<dbReference type="GeneID" id="25567013"/>
<dbReference type="STRING" id="461836.A0A0L0DI93"/>
<dbReference type="GO" id="GO:0000340">
    <property type="term" value="F:RNA 7-methylguanosine cap binding"/>
    <property type="evidence" value="ECO:0007669"/>
    <property type="project" value="TreeGrafter"/>
</dbReference>
<feature type="region of interest" description="Disordered" evidence="2">
    <location>
        <begin position="1"/>
        <end position="225"/>
    </location>
</feature>
<dbReference type="InterPro" id="IPR023398">
    <property type="entry name" value="TIF_eIF4e-like"/>
</dbReference>
<accession>A0A0L0DI93</accession>
<dbReference type="AlphaFoldDB" id="A0A0L0DI93"/>
<reference evidence="3 4" key="1">
    <citation type="submission" date="2010-05" db="EMBL/GenBank/DDBJ databases">
        <title>The Genome Sequence of Thecamonas trahens ATCC 50062.</title>
        <authorList>
            <consortium name="The Broad Institute Genome Sequencing Platform"/>
            <person name="Russ C."/>
            <person name="Cuomo C."/>
            <person name="Shea T."/>
            <person name="Young S.K."/>
            <person name="Zeng Q."/>
            <person name="Koehrsen M."/>
            <person name="Haas B."/>
            <person name="Borodovsky M."/>
            <person name="Guigo R."/>
            <person name="Alvarado L."/>
            <person name="Berlin A."/>
            <person name="Bochicchio J."/>
            <person name="Borenstein D."/>
            <person name="Chapman S."/>
            <person name="Chen Z."/>
            <person name="Freedman E."/>
            <person name="Gellesch M."/>
            <person name="Goldberg J."/>
            <person name="Griggs A."/>
            <person name="Gujja S."/>
            <person name="Heilman E."/>
            <person name="Heiman D."/>
            <person name="Hepburn T."/>
            <person name="Howarth C."/>
            <person name="Jen D."/>
            <person name="Larson L."/>
            <person name="Mehta T."/>
            <person name="Park D."/>
            <person name="Pearson M."/>
            <person name="Roberts A."/>
            <person name="Saif S."/>
            <person name="Shenoy N."/>
            <person name="Sisk P."/>
            <person name="Stolte C."/>
            <person name="Sykes S."/>
            <person name="Thomson T."/>
            <person name="Walk T."/>
            <person name="White J."/>
            <person name="Yandava C."/>
            <person name="Burger G."/>
            <person name="Gray M.W."/>
            <person name="Holland P.W.H."/>
            <person name="King N."/>
            <person name="Lang F.B.F."/>
            <person name="Roger A.J."/>
            <person name="Ruiz-Trillo I."/>
            <person name="Lander E."/>
            <person name="Nusbaum C."/>
        </authorList>
    </citation>
    <scope>NUCLEOTIDE SEQUENCE [LARGE SCALE GENOMIC DNA]</scope>
    <source>
        <strain evidence="3 4">ATCC 50062</strain>
    </source>
</reference>
<name>A0A0L0DI93_THETB</name>
<evidence type="ECO:0000256" key="2">
    <source>
        <dbReference type="SAM" id="MobiDB-lite"/>
    </source>
</evidence>
<dbReference type="OrthoDB" id="590761at2759"/>
<evidence type="ECO:0000313" key="3">
    <source>
        <dbReference type="EMBL" id="KNC52032.1"/>
    </source>
</evidence>
<feature type="compositionally biased region" description="Basic and acidic residues" evidence="2">
    <location>
        <begin position="502"/>
        <end position="514"/>
    </location>
</feature>
<keyword evidence="1" id="KW-0694">RNA-binding</keyword>
<dbReference type="Gene3D" id="3.30.760.10">
    <property type="entry name" value="RNA Cap, Translation Initiation Factor Eif4e"/>
    <property type="match status" value="1"/>
</dbReference>
<comment type="similarity">
    <text evidence="1">Belongs to the eukaryotic initiation factor 4E family.</text>
</comment>
<feature type="compositionally biased region" description="Basic and acidic residues" evidence="2">
    <location>
        <begin position="17"/>
        <end position="32"/>
    </location>
</feature>
<feature type="compositionally biased region" description="Gly residues" evidence="2">
    <location>
        <begin position="156"/>
        <end position="192"/>
    </location>
</feature>
<dbReference type="EMBL" id="GL349471">
    <property type="protein sequence ID" value="KNC52032.1"/>
    <property type="molecule type" value="Genomic_DNA"/>
</dbReference>
<organism evidence="3 4">
    <name type="scientific">Thecamonas trahens ATCC 50062</name>
    <dbReference type="NCBI Taxonomy" id="461836"/>
    <lineage>
        <taxon>Eukaryota</taxon>
        <taxon>Apusozoa</taxon>
        <taxon>Apusomonadida</taxon>
        <taxon>Apusomonadidae</taxon>
        <taxon>Thecamonas</taxon>
    </lineage>
</organism>
<dbReference type="InterPro" id="IPR001040">
    <property type="entry name" value="TIF_eIF_4E"/>
</dbReference>
<dbReference type="OMA" id="NYLQNTW"/>